<protein>
    <recommendedName>
        <fullName evidence="3">Nitronate monooxygenase domain-containing protein</fullName>
    </recommendedName>
</protein>
<dbReference type="PANTHER" id="PTHR32332:SF34">
    <property type="entry name" value="2-NITROPROPANE DIOXYGENASE FAMILY, PUTATIVE-RELATED"/>
    <property type="match status" value="1"/>
</dbReference>
<evidence type="ECO:0008006" key="3">
    <source>
        <dbReference type="Google" id="ProtNLM"/>
    </source>
</evidence>
<sequence>MTSIPTLSRILQSHYPWVSSPLICSAPLRLIATEKLATAVSLSKGLGFLGIGTDVSTLQPLLASTTSVLEKSPVALAPPGVLPVGVGFICWGADLEAAISVIKAAELKPCAAWLFAPREIKHLEHWTKGIREASSGLSKIWIQVSTVKDAVDAAKTCHPDVLVIQGSDAGGHGLAKSSSIISLLPECADTLKKEGFGIL</sequence>
<dbReference type="OrthoDB" id="2349068at2759"/>
<dbReference type="PANTHER" id="PTHR32332">
    <property type="entry name" value="2-NITROPROPANE DIOXYGENASE"/>
    <property type="match status" value="1"/>
</dbReference>
<dbReference type="OMA" id="IWIQVST"/>
<dbReference type="SUPFAM" id="SSF51412">
    <property type="entry name" value="Inosine monophosphate dehydrogenase (IMPDH)"/>
    <property type="match status" value="1"/>
</dbReference>
<proteinExistence type="predicted"/>
<comment type="caution">
    <text evidence="1">The sequence shown here is derived from an EMBL/GenBank/DDBJ whole genome shotgun (WGS) entry which is preliminary data.</text>
</comment>
<evidence type="ECO:0000313" key="2">
    <source>
        <dbReference type="Proteomes" id="UP000258309"/>
    </source>
</evidence>
<dbReference type="EMBL" id="NCSJ02000018">
    <property type="protein sequence ID" value="RFU34633.1"/>
    <property type="molecule type" value="Genomic_DNA"/>
</dbReference>
<dbReference type="STRING" id="5539.A0A3E2HMZ0"/>
<dbReference type="Gene3D" id="3.20.20.70">
    <property type="entry name" value="Aldolase class I"/>
    <property type="match status" value="1"/>
</dbReference>
<evidence type="ECO:0000313" key="1">
    <source>
        <dbReference type="EMBL" id="RFU34633.1"/>
    </source>
</evidence>
<dbReference type="InterPro" id="IPR013785">
    <property type="entry name" value="Aldolase_TIM"/>
</dbReference>
<feature type="non-terminal residue" evidence="1">
    <location>
        <position position="199"/>
    </location>
</feature>
<feature type="non-terminal residue" evidence="1">
    <location>
        <position position="1"/>
    </location>
</feature>
<name>A0A3E2HMZ0_SCYLI</name>
<keyword evidence="2" id="KW-1185">Reference proteome</keyword>
<gene>
    <name evidence="1" type="ORF">B7463_g1726</name>
</gene>
<accession>A0A3E2HMZ0</accession>
<dbReference type="AlphaFoldDB" id="A0A3E2HMZ0"/>
<reference evidence="1 2" key="1">
    <citation type="submission" date="2018-05" db="EMBL/GenBank/DDBJ databases">
        <title>Draft genome sequence of Scytalidium lignicola DSM 105466, a ubiquitous saprotrophic fungus.</title>
        <authorList>
            <person name="Buettner E."/>
            <person name="Gebauer A.M."/>
            <person name="Hofrichter M."/>
            <person name="Liers C."/>
            <person name="Kellner H."/>
        </authorList>
    </citation>
    <scope>NUCLEOTIDE SEQUENCE [LARGE SCALE GENOMIC DNA]</scope>
    <source>
        <strain evidence="1 2">DSM 105466</strain>
    </source>
</reference>
<dbReference type="Proteomes" id="UP000258309">
    <property type="component" value="Unassembled WGS sequence"/>
</dbReference>
<organism evidence="1 2">
    <name type="scientific">Scytalidium lignicola</name>
    <name type="common">Hyphomycete</name>
    <dbReference type="NCBI Taxonomy" id="5539"/>
    <lineage>
        <taxon>Eukaryota</taxon>
        <taxon>Fungi</taxon>
        <taxon>Dikarya</taxon>
        <taxon>Ascomycota</taxon>
        <taxon>Pezizomycotina</taxon>
        <taxon>Leotiomycetes</taxon>
        <taxon>Leotiomycetes incertae sedis</taxon>
        <taxon>Scytalidium</taxon>
    </lineage>
</organism>